<proteinExistence type="predicted"/>
<keyword evidence="2" id="KW-0378">Hydrolase</keyword>
<dbReference type="KEGG" id="dph:EHF33_07600"/>
<dbReference type="PROSITE" id="PS51257">
    <property type="entry name" value="PROKAR_LIPOPROTEIN"/>
    <property type="match status" value="1"/>
</dbReference>
<feature type="domain" description="PrcB C-terminal" evidence="1">
    <location>
        <begin position="291"/>
        <end position="346"/>
    </location>
</feature>
<evidence type="ECO:0000259" key="1">
    <source>
        <dbReference type="Pfam" id="PF14343"/>
    </source>
</evidence>
<evidence type="ECO:0000313" key="3">
    <source>
        <dbReference type="Proteomes" id="UP000276417"/>
    </source>
</evidence>
<gene>
    <name evidence="2" type="ORF">EHF33_07600</name>
</gene>
<evidence type="ECO:0000313" key="2">
    <source>
        <dbReference type="EMBL" id="AZI42629.1"/>
    </source>
</evidence>
<dbReference type="RefSeq" id="WP_124869590.1">
    <property type="nucleotide sequence ID" value="NZ_CP034183.1"/>
</dbReference>
<protein>
    <submittedName>
        <fullName evidence="2">Protease complex subunit PrcB family protein</fullName>
    </submittedName>
</protein>
<dbReference type="Proteomes" id="UP000276417">
    <property type="component" value="Chromosome 1"/>
</dbReference>
<reference evidence="2 3" key="1">
    <citation type="submission" date="2018-11" db="EMBL/GenBank/DDBJ databases">
        <title>Deinococcus shelandsis sp. nov., isolated from South Shetland Islands soil of Antarctica.</title>
        <authorList>
            <person name="Tian J."/>
        </authorList>
    </citation>
    <scope>NUCLEOTIDE SEQUENCE [LARGE SCALE GENOMIC DNA]</scope>
    <source>
        <strain evidence="2 3">S14-83T</strain>
    </source>
</reference>
<dbReference type="OrthoDB" id="65463at2"/>
<dbReference type="InterPro" id="IPR025748">
    <property type="entry name" value="PrcB_C_dom"/>
</dbReference>
<accession>A0A3G8YB64</accession>
<dbReference type="AlphaFoldDB" id="A0A3G8YB64"/>
<sequence length="365" mass="36703">MKNSTGLKLAAALLGAGLLAGCTMSGPSNIRVHEVLLYGSSQDRLAWVYGSLSGGQGSLSIDGKALALRPQTAGDLATPGSLNVGGANVYKGRTRTLLPPESVVQQGTANAYTISATQDIDATYLVSGGTWYQLSGALAAGSSVQASAQTVSGLAGSGQLTGSEAAVLSGVLAKQGVLVVTVLPAGALPDAALKVEPATTETKRTGLYLQPLSVATATTTTTTTTGGTVSSTPATSSTVGFREVASGNNAQASSASVVLANSQSALDALWNTAYARQVPVPPTPIIVSQTAVGIFLGSRPTGGYGLTVQSVRANGSALEITVNLRSPGSGTITTQSITSPWAIVSVQGLYRTVTVRDQNAQLLIP</sequence>
<dbReference type="GO" id="GO:0006508">
    <property type="term" value="P:proteolysis"/>
    <property type="evidence" value="ECO:0007669"/>
    <property type="project" value="UniProtKB-KW"/>
</dbReference>
<name>A0A3G8YB64_9DEIO</name>
<organism evidence="2 3">
    <name type="scientific">Deinococcus psychrotolerans</name>
    <dbReference type="NCBI Taxonomy" id="2489213"/>
    <lineage>
        <taxon>Bacteria</taxon>
        <taxon>Thermotogati</taxon>
        <taxon>Deinococcota</taxon>
        <taxon>Deinococci</taxon>
        <taxon>Deinococcales</taxon>
        <taxon>Deinococcaceae</taxon>
        <taxon>Deinococcus</taxon>
    </lineage>
</organism>
<dbReference type="Pfam" id="PF14343">
    <property type="entry name" value="PrcB_C"/>
    <property type="match status" value="1"/>
</dbReference>
<dbReference type="EMBL" id="CP034183">
    <property type="protein sequence ID" value="AZI42629.1"/>
    <property type="molecule type" value="Genomic_DNA"/>
</dbReference>
<keyword evidence="2" id="KW-0645">Protease</keyword>
<dbReference type="GO" id="GO:0008233">
    <property type="term" value="F:peptidase activity"/>
    <property type="evidence" value="ECO:0007669"/>
    <property type="project" value="UniProtKB-KW"/>
</dbReference>
<keyword evidence="3" id="KW-1185">Reference proteome</keyword>